<dbReference type="InterPro" id="IPR036390">
    <property type="entry name" value="WH_DNA-bd_sf"/>
</dbReference>
<evidence type="ECO:0000259" key="1">
    <source>
        <dbReference type="Pfam" id="PF10400"/>
    </source>
</evidence>
<dbReference type="Pfam" id="PF10400">
    <property type="entry name" value="Vir_act_alpha_C"/>
    <property type="match status" value="1"/>
</dbReference>
<evidence type="ECO:0000313" key="2">
    <source>
        <dbReference type="EMBL" id="TXL77132.1"/>
    </source>
</evidence>
<name>A0A5C8PQC4_9HYPH</name>
<reference evidence="2 3" key="1">
    <citation type="submission" date="2019-06" db="EMBL/GenBank/DDBJ databases">
        <title>New taxonomy in bacterial strain CC-CFT640, isolated from vineyard.</title>
        <authorList>
            <person name="Lin S.-Y."/>
            <person name="Tsai C.-F."/>
            <person name="Young C.-C."/>
        </authorList>
    </citation>
    <scope>NUCLEOTIDE SEQUENCE [LARGE SCALE GENOMIC DNA]</scope>
    <source>
        <strain evidence="2 3">CC-CFT640</strain>
    </source>
</reference>
<evidence type="ECO:0000313" key="3">
    <source>
        <dbReference type="Proteomes" id="UP000321638"/>
    </source>
</evidence>
<dbReference type="Gene3D" id="6.10.140.190">
    <property type="match status" value="1"/>
</dbReference>
<dbReference type="OrthoDB" id="3186544at2"/>
<feature type="domain" description="Transcription regulator PadR C-terminal" evidence="1">
    <location>
        <begin position="48"/>
        <end position="132"/>
    </location>
</feature>
<dbReference type="SUPFAM" id="SSF46785">
    <property type="entry name" value="Winged helix' DNA-binding domain"/>
    <property type="match status" value="1"/>
</dbReference>
<dbReference type="AlphaFoldDB" id="A0A5C8PQC4"/>
<dbReference type="Proteomes" id="UP000321638">
    <property type="component" value="Unassembled WGS sequence"/>
</dbReference>
<sequence length="146" mass="16546">MTLQREGLVSVEAVPGDGKPDRKIYALTPAGRDALARWLEEPLEPLVLRHPLLLKVVFAARLPPERLDAVLAQYAEGIAARRADYAARQEAPEIFTLARPARERDIWHVAIEHGIAWCDMELAWIAQARERLGRRQGGKKWIRKAK</sequence>
<dbReference type="EMBL" id="VDUZ01000009">
    <property type="protein sequence ID" value="TXL77132.1"/>
    <property type="molecule type" value="Genomic_DNA"/>
</dbReference>
<comment type="caution">
    <text evidence="2">The sequence shown here is derived from an EMBL/GenBank/DDBJ whole genome shotgun (WGS) entry which is preliminary data.</text>
</comment>
<gene>
    <name evidence="2" type="ORF">FHP25_10215</name>
</gene>
<protein>
    <submittedName>
        <fullName evidence="2">PadR family transcriptional regulator</fullName>
    </submittedName>
</protein>
<dbReference type="InterPro" id="IPR018309">
    <property type="entry name" value="Tscrpt_reg_PadR_C"/>
</dbReference>
<organism evidence="2 3">
    <name type="scientific">Vineibacter terrae</name>
    <dbReference type="NCBI Taxonomy" id="2586908"/>
    <lineage>
        <taxon>Bacteria</taxon>
        <taxon>Pseudomonadati</taxon>
        <taxon>Pseudomonadota</taxon>
        <taxon>Alphaproteobacteria</taxon>
        <taxon>Hyphomicrobiales</taxon>
        <taxon>Vineibacter</taxon>
    </lineage>
</organism>
<accession>A0A5C8PQC4</accession>
<keyword evidence="3" id="KW-1185">Reference proteome</keyword>
<proteinExistence type="predicted"/>
<dbReference type="RefSeq" id="WP_147846832.1">
    <property type="nucleotide sequence ID" value="NZ_VDUZ01000009.1"/>
</dbReference>
<dbReference type="Gene3D" id="1.10.10.10">
    <property type="entry name" value="Winged helix-like DNA-binding domain superfamily/Winged helix DNA-binding domain"/>
    <property type="match status" value="1"/>
</dbReference>
<dbReference type="InterPro" id="IPR036388">
    <property type="entry name" value="WH-like_DNA-bd_sf"/>
</dbReference>